<dbReference type="InterPro" id="IPR016181">
    <property type="entry name" value="Acyl_CoA_acyltransferase"/>
</dbReference>
<proteinExistence type="predicted"/>
<dbReference type="GO" id="GO:0016747">
    <property type="term" value="F:acyltransferase activity, transferring groups other than amino-acyl groups"/>
    <property type="evidence" value="ECO:0007669"/>
    <property type="project" value="InterPro"/>
</dbReference>
<evidence type="ECO:0000259" key="1">
    <source>
        <dbReference type="PROSITE" id="PS51186"/>
    </source>
</evidence>
<dbReference type="AlphaFoldDB" id="A0A0F8DZL7"/>
<evidence type="ECO:0000313" key="4">
    <source>
        <dbReference type="Proteomes" id="UP000034578"/>
    </source>
</evidence>
<dbReference type="EMBL" id="CP029709">
    <property type="protein sequence ID" value="QCR16772.1"/>
    <property type="molecule type" value="Genomic_DNA"/>
</dbReference>
<evidence type="ECO:0000313" key="2">
    <source>
        <dbReference type="EMBL" id="KKG01245.1"/>
    </source>
</evidence>
<organism evidence="2 4">
    <name type="scientific">Methanosarcina mazei</name>
    <name type="common">Methanosarcina frisia</name>
    <dbReference type="NCBI Taxonomy" id="2209"/>
    <lineage>
        <taxon>Archaea</taxon>
        <taxon>Methanobacteriati</taxon>
        <taxon>Methanobacteriota</taxon>
        <taxon>Stenosarchaea group</taxon>
        <taxon>Methanomicrobia</taxon>
        <taxon>Methanosarcinales</taxon>
        <taxon>Methanosarcinaceae</taxon>
        <taxon>Methanosarcina</taxon>
    </lineage>
</organism>
<dbReference type="PANTHER" id="PTHR43072">
    <property type="entry name" value="N-ACETYLTRANSFERASE"/>
    <property type="match status" value="1"/>
</dbReference>
<name>A0A0F8DZL7_METMZ</name>
<dbReference type="Proteomes" id="UP000300067">
    <property type="component" value="Chromosome"/>
</dbReference>
<dbReference type="PANTHER" id="PTHR43072:SF60">
    <property type="entry name" value="L-2,4-DIAMINOBUTYRIC ACID ACETYLTRANSFERASE"/>
    <property type="match status" value="1"/>
</dbReference>
<dbReference type="PROSITE" id="PS51186">
    <property type="entry name" value="GNAT"/>
    <property type="match status" value="1"/>
</dbReference>
<dbReference type="SUPFAM" id="SSF55729">
    <property type="entry name" value="Acyl-CoA N-acyltransferases (Nat)"/>
    <property type="match status" value="1"/>
</dbReference>
<accession>A0A0F8DZL7</accession>
<dbReference type="CDD" id="cd04301">
    <property type="entry name" value="NAT_SF"/>
    <property type="match status" value="1"/>
</dbReference>
<evidence type="ECO:0000313" key="5">
    <source>
        <dbReference type="Proteomes" id="UP000300067"/>
    </source>
</evidence>
<dbReference type="Gene3D" id="3.40.630.30">
    <property type="match status" value="1"/>
</dbReference>
<keyword evidence="3" id="KW-0808">Transferase</keyword>
<dbReference type="EMBL" id="JJOS01000089">
    <property type="protein sequence ID" value="KKG01245.1"/>
    <property type="molecule type" value="Genomic_DNA"/>
</dbReference>
<dbReference type="PATRIC" id="fig|2209.59.peg.1552"/>
<dbReference type="Pfam" id="PF00583">
    <property type="entry name" value="Acetyltransf_1"/>
    <property type="match status" value="1"/>
</dbReference>
<dbReference type="Proteomes" id="UP000034578">
    <property type="component" value="Unassembled WGS sequence"/>
</dbReference>
<evidence type="ECO:0000313" key="3">
    <source>
        <dbReference type="EMBL" id="QCR16772.1"/>
    </source>
</evidence>
<reference evidence="3 5" key="2">
    <citation type="submission" date="2018-05" db="EMBL/GenBank/DDBJ databases">
        <title>Methanosarcina gilichinskyana sp. nov., a novel methanogenic archaeon isolated from Holocene permafrost, North East Russia.</title>
        <authorList>
            <person name="Oshurkova V."/>
            <person name="Meer M."/>
            <person name="Bochkareva O."/>
            <person name="Shcherbakova V."/>
        </authorList>
    </citation>
    <scope>NUCLEOTIDE SEQUENCE [LARGE SCALE GENOMIC DNA]</scope>
    <source>
        <strain evidence="3 5">JL01</strain>
    </source>
</reference>
<feature type="domain" description="N-acetyltransferase" evidence="1">
    <location>
        <begin position="15"/>
        <end position="167"/>
    </location>
</feature>
<keyword evidence="4" id="KW-1185">Reference proteome</keyword>
<reference evidence="2 4" key="1">
    <citation type="journal article" date="2015" name="ISME J.">
        <title>Genomic and phenotypic differentiation among Methanosarcina mazei populations from Columbia River sediment.</title>
        <authorList>
            <person name="Youngblut N.D."/>
            <person name="Wirth J.S."/>
            <person name="Henriksen J.R."/>
            <person name="Smith M."/>
            <person name="Simon H."/>
            <person name="Metcalf W.W."/>
            <person name="Whitaker R.J."/>
        </authorList>
    </citation>
    <scope>NUCLEOTIDE SEQUENCE [LARGE SCALE GENOMIC DNA]</scope>
    <source>
        <strain evidence="2 4">2.F.A.2.4</strain>
    </source>
</reference>
<sequence>MEYEGRIMKGSDRYGFDQTFNKGDNQRMLEIEKLCPQGDEKCAMGVDKKDIITRYKMYDNWDVFVAEEGGKVAGWIGLTLKTTPEQKEKYVYITEVMVDPAFQRTGIATRLIKEAEKKAQEMEAAYAYCYIYEPNKASRFLFEKMGYSEMRSIKFPGISTYKKLDVPPEYSIKPVDTKKINDAVNLINEYNSGFRHFMPFTAQTFGSRLRFIPGYGPENFWTVRDKENKIAACAGLWDSSGLAHLYYAREPAAMKMMASVFGALSHITKVPEFPAEGEHFRVLYIVDYAFDKRQNDAMLALLKHLNNISFDRRQDFLMAMTDPEDDLLAITKKLKPQTETWNVFARSFERELPVFSPFYVDIRDMIP</sequence>
<dbReference type="InterPro" id="IPR000182">
    <property type="entry name" value="GNAT_dom"/>
</dbReference>
<gene>
    <name evidence="3" type="ORF">DKM28_12840</name>
    <name evidence="2" type="ORF">DU47_07120</name>
</gene>
<protein>
    <submittedName>
        <fullName evidence="3">GNAT family N-acetyltransferase</fullName>
    </submittedName>
</protein>